<evidence type="ECO:0000256" key="2">
    <source>
        <dbReference type="ARBA" id="ARBA00022475"/>
    </source>
</evidence>
<dbReference type="EMBL" id="FOXA01000028">
    <property type="protein sequence ID" value="SFQ03761.1"/>
    <property type="molecule type" value="Genomic_DNA"/>
</dbReference>
<feature type="transmembrane region" description="Helical" evidence="6">
    <location>
        <begin position="63"/>
        <end position="83"/>
    </location>
</feature>
<feature type="transmembrane region" description="Helical" evidence="6">
    <location>
        <begin position="290"/>
        <end position="309"/>
    </location>
</feature>
<feature type="transmembrane region" description="Helical" evidence="6">
    <location>
        <begin position="157"/>
        <end position="179"/>
    </location>
</feature>
<feature type="transmembrane region" description="Helical" evidence="6">
    <location>
        <begin position="9"/>
        <end position="30"/>
    </location>
</feature>
<dbReference type="GO" id="GO:0022857">
    <property type="term" value="F:transmembrane transporter activity"/>
    <property type="evidence" value="ECO:0007669"/>
    <property type="project" value="InterPro"/>
</dbReference>
<proteinExistence type="predicted"/>
<keyword evidence="5 6" id="KW-0472">Membrane</keyword>
<reference evidence="7 8" key="1">
    <citation type="submission" date="2016-10" db="EMBL/GenBank/DDBJ databases">
        <authorList>
            <person name="de Groot N.N."/>
        </authorList>
    </citation>
    <scope>NUCLEOTIDE SEQUENCE [LARGE SCALE GENOMIC DNA]</scope>
    <source>
        <strain evidence="7 8">DSM 19547</strain>
    </source>
</reference>
<dbReference type="OrthoDB" id="192433at2"/>
<evidence type="ECO:0000256" key="1">
    <source>
        <dbReference type="ARBA" id="ARBA00004651"/>
    </source>
</evidence>
<dbReference type="GO" id="GO:0005886">
    <property type="term" value="C:plasma membrane"/>
    <property type="evidence" value="ECO:0007669"/>
    <property type="project" value="UniProtKB-SubCell"/>
</dbReference>
<evidence type="ECO:0000313" key="8">
    <source>
        <dbReference type="Proteomes" id="UP000199356"/>
    </source>
</evidence>
<feature type="transmembrane region" description="Helical" evidence="6">
    <location>
        <begin position="126"/>
        <end position="145"/>
    </location>
</feature>
<feature type="transmembrane region" description="Helical" evidence="6">
    <location>
        <begin position="36"/>
        <end position="56"/>
    </location>
</feature>
<name>A0A1I5V8M9_9RHOB</name>
<evidence type="ECO:0000256" key="3">
    <source>
        <dbReference type="ARBA" id="ARBA00022692"/>
    </source>
</evidence>
<keyword evidence="4 6" id="KW-1133">Transmembrane helix</keyword>
<dbReference type="CDD" id="cd06579">
    <property type="entry name" value="TM_PBP1_transp_AraH_like"/>
    <property type="match status" value="1"/>
</dbReference>
<feature type="transmembrane region" description="Helical" evidence="6">
    <location>
        <begin position="89"/>
        <end position="114"/>
    </location>
</feature>
<accession>A0A1I5V8M9</accession>
<organism evidence="7 8">
    <name type="scientific">Tranquillimonas alkanivorans</name>
    <dbReference type="NCBI Taxonomy" id="441119"/>
    <lineage>
        <taxon>Bacteria</taxon>
        <taxon>Pseudomonadati</taxon>
        <taxon>Pseudomonadota</taxon>
        <taxon>Alphaproteobacteria</taxon>
        <taxon>Rhodobacterales</taxon>
        <taxon>Roseobacteraceae</taxon>
        <taxon>Tranquillimonas</taxon>
    </lineage>
</organism>
<evidence type="ECO:0000256" key="4">
    <source>
        <dbReference type="ARBA" id="ARBA00022989"/>
    </source>
</evidence>
<dbReference type="Proteomes" id="UP000199356">
    <property type="component" value="Unassembled WGS sequence"/>
</dbReference>
<protein>
    <submittedName>
        <fullName evidence="7">Ribose transport system permease protein</fullName>
    </submittedName>
</protein>
<keyword evidence="2" id="KW-1003">Cell membrane</keyword>
<dbReference type="AlphaFoldDB" id="A0A1I5V8M9"/>
<keyword evidence="3 6" id="KW-0812">Transmembrane</keyword>
<gene>
    <name evidence="7" type="ORF">SAMN04488047_12818</name>
</gene>
<feature type="transmembrane region" description="Helical" evidence="6">
    <location>
        <begin position="210"/>
        <end position="232"/>
    </location>
</feature>
<evidence type="ECO:0000256" key="6">
    <source>
        <dbReference type="SAM" id="Phobius"/>
    </source>
</evidence>
<dbReference type="Pfam" id="PF02653">
    <property type="entry name" value="BPD_transp_2"/>
    <property type="match status" value="1"/>
</dbReference>
<evidence type="ECO:0000313" key="7">
    <source>
        <dbReference type="EMBL" id="SFQ03761.1"/>
    </source>
</evidence>
<dbReference type="PANTHER" id="PTHR32196">
    <property type="entry name" value="ABC TRANSPORTER PERMEASE PROTEIN YPHD-RELATED-RELATED"/>
    <property type="match status" value="1"/>
</dbReference>
<dbReference type="RefSeq" id="WP_093425091.1">
    <property type="nucleotide sequence ID" value="NZ_FOXA01000028.1"/>
</dbReference>
<evidence type="ECO:0000256" key="5">
    <source>
        <dbReference type="ARBA" id="ARBA00023136"/>
    </source>
</evidence>
<comment type="subcellular location">
    <subcellularLocation>
        <location evidence="1">Cell membrane</location>
        <topology evidence="1">Multi-pass membrane protein</topology>
    </subcellularLocation>
</comment>
<dbReference type="InterPro" id="IPR001851">
    <property type="entry name" value="ABC_transp_permease"/>
</dbReference>
<keyword evidence="8" id="KW-1185">Reference proteome</keyword>
<dbReference type="STRING" id="441119.SAMN04488047_12818"/>
<sequence length="322" mass="33284">MNDPLTQRLFFLFGLLIAAGVAGALLSPHFLQVSTVAYLLQYVPVLGVLGMAQTLVMLSGGPGIDLSIGATMSLVGLAIAGLFGLGVPLLLACLIGLVIGGMLGAVNAFLICVLQVPSLMGTLATFFAYSGLALALTGGSPIGGIPDWFGTLAQGRILGVPVHMWTVFIPLAIVLHVMLSRTRIGSHIYAAGNDERAAFLSGVKVWRLRFALYCLSGAIAGVAAIMTLSWFQAARPDAGEGMELLSVTIAVLGGAHIFGGIGRISGTVLAVLIVTTLQVALQLANISQAWQLAAIGLLLIGSVVADNAVGEKLRARVRRTTS</sequence>